<feature type="region of interest" description="Disordered" evidence="1">
    <location>
        <begin position="2105"/>
        <end position="2126"/>
    </location>
</feature>
<reference evidence="3 4" key="1">
    <citation type="submission" date="2017-09" db="EMBL/GenBank/DDBJ databases">
        <title>Genomics of the genus Arcobacter.</title>
        <authorList>
            <person name="Perez-Cataluna A."/>
            <person name="Figueras M.J."/>
            <person name="Salas-Masso N."/>
        </authorList>
    </citation>
    <scope>NUCLEOTIDE SEQUENCE [LARGE SCALE GENOMIC DNA]</scope>
    <source>
        <strain evidence="3 4">CECT 7834</strain>
    </source>
</reference>
<dbReference type="InterPro" id="IPR010221">
    <property type="entry name" value="VCBS_dom"/>
</dbReference>
<feature type="compositionally biased region" description="Polar residues" evidence="1">
    <location>
        <begin position="2116"/>
        <end position="2126"/>
    </location>
</feature>
<dbReference type="InterPro" id="IPR040853">
    <property type="entry name" value="RapA2_cadherin-like"/>
</dbReference>
<accession>A0AA94FD25</accession>
<dbReference type="InterPro" id="IPR015919">
    <property type="entry name" value="Cadherin-like_sf"/>
</dbReference>
<dbReference type="RefSeq" id="WP_129014434.1">
    <property type="nucleotide sequence ID" value="NZ_NXII01000024.1"/>
</dbReference>
<feature type="compositionally biased region" description="Low complexity" evidence="1">
    <location>
        <begin position="699"/>
        <end position="715"/>
    </location>
</feature>
<dbReference type="GO" id="GO:0016020">
    <property type="term" value="C:membrane"/>
    <property type="evidence" value="ECO:0007669"/>
    <property type="project" value="InterPro"/>
</dbReference>
<name>A0AA94FD25_9BACT</name>
<dbReference type="Proteomes" id="UP000290378">
    <property type="component" value="Unassembled WGS sequence"/>
</dbReference>
<dbReference type="Gene3D" id="2.60.40.10">
    <property type="entry name" value="Immunoglobulins"/>
    <property type="match status" value="5"/>
</dbReference>
<feature type="region of interest" description="Disordered" evidence="1">
    <location>
        <begin position="2150"/>
        <end position="2186"/>
    </location>
</feature>
<dbReference type="InterPro" id="IPR002126">
    <property type="entry name" value="Cadherin-like_dom"/>
</dbReference>
<feature type="region of interest" description="Disordered" evidence="1">
    <location>
        <begin position="693"/>
        <end position="715"/>
    </location>
</feature>
<keyword evidence="4" id="KW-1185">Reference proteome</keyword>
<evidence type="ECO:0000256" key="1">
    <source>
        <dbReference type="SAM" id="MobiDB-lite"/>
    </source>
</evidence>
<dbReference type="InterPro" id="IPR006644">
    <property type="entry name" value="Cadg"/>
</dbReference>
<dbReference type="SUPFAM" id="SSF49313">
    <property type="entry name" value="Cadherin-like"/>
    <property type="match status" value="5"/>
</dbReference>
<dbReference type="EMBL" id="NXII01000024">
    <property type="protein sequence ID" value="RXI37620.1"/>
    <property type="molecule type" value="Genomic_DNA"/>
</dbReference>
<protein>
    <recommendedName>
        <fullName evidence="2">Cadherin domain-containing protein</fullName>
    </recommendedName>
</protein>
<evidence type="ECO:0000313" key="4">
    <source>
        <dbReference type="Proteomes" id="UP000290378"/>
    </source>
</evidence>
<dbReference type="Pfam" id="PF14252">
    <property type="entry name" value="DUF4347"/>
    <property type="match status" value="1"/>
</dbReference>
<dbReference type="SMART" id="SM00736">
    <property type="entry name" value="CADG"/>
    <property type="match status" value="4"/>
</dbReference>
<dbReference type="InterPro" id="IPR025592">
    <property type="entry name" value="DUF4347"/>
</dbReference>
<evidence type="ECO:0000313" key="3">
    <source>
        <dbReference type="EMBL" id="RXI37620.1"/>
    </source>
</evidence>
<feature type="compositionally biased region" description="Low complexity" evidence="1">
    <location>
        <begin position="2170"/>
        <end position="2185"/>
    </location>
</feature>
<dbReference type="GO" id="GO:0005509">
    <property type="term" value="F:calcium ion binding"/>
    <property type="evidence" value="ECO:0007669"/>
    <property type="project" value="InterPro"/>
</dbReference>
<feature type="domain" description="Cadherin" evidence="2">
    <location>
        <begin position="455"/>
        <end position="545"/>
    </location>
</feature>
<dbReference type="Pfam" id="PF17803">
    <property type="entry name" value="Cadherin_4"/>
    <property type="match status" value="1"/>
</dbReference>
<dbReference type="Gene3D" id="2.60.40.2700">
    <property type="match status" value="2"/>
</dbReference>
<dbReference type="Pfam" id="PF17963">
    <property type="entry name" value="Big_9"/>
    <property type="match status" value="2"/>
</dbReference>
<gene>
    <name evidence="3" type="ORF">CP963_12135</name>
</gene>
<dbReference type="Gene3D" id="2.60.40.3440">
    <property type="match status" value="1"/>
</dbReference>
<dbReference type="InterPro" id="IPR013783">
    <property type="entry name" value="Ig-like_fold"/>
</dbReference>
<dbReference type="GO" id="GO:0007156">
    <property type="term" value="P:homophilic cell adhesion via plasma membrane adhesion molecules"/>
    <property type="evidence" value="ECO:0007669"/>
    <property type="project" value="InterPro"/>
</dbReference>
<proteinExistence type="predicted"/>
<dbReference type="NCBIfam" id="TIGR01965">
    <property type="entry name" value="VCBS_repeat"/>
    <property type="match status" value="5"/>
</dbReference>
<feature type="domain" description="Cadherin" evidence="2">
    <location>
        <begin position="817"/>
        <end position="919"/>
    </location>
</feature>
<sequence length="2342" mass="247091">MKRKNFKKPMISALEQRILFDGAAVATAVDVLDESSFSSNNNTQTTTNSNDVTQNNAENSVHEAQAVQGFERPRREVAFVDVTVSDYQTLVDGVGEGVEVYLVSSLDDINSILKSETNIDAIHILSHGNVGEISVGNDVLNQNTLNNFDTVLQTMKNSLSENGDILLYGCNVASDGTGQEFIDTLALITEADVAASDDLTGSNSLNGDWDLEIVSGVIETQSLVLSEYSNTLDNDANGNFNFSPIGTGSAGTSKYLSANLAGSGTGTITIVAYDVDYSQGERNAVYFKDANDTSERFLGYLQGANNVNSTTIFNNVTFDTGGIATIRIYGEVSGWVYDIKSANFTTTGNAAPEFTSGTSATVAEDGSVNITVSGRDGMTLNDNVTLSLHSGPSHGTISGFATQSGSPTASDTFTYTPNADYNGSDSITFRLTDGIDTVYQTININVTAVADIVNDSISVNEDSSVTYNLLSNDSFEGNASISSVTQGSYGNVTIVNASTGEVRYTPRTANWHGSDSFNYTVLSGGKYETATVYVTVLSVNDAPTVTNNANLKLQAINEDVASADNKGSRIDSLFDPVFNDIDVGDSLSSIEVVTINANPVTQGVYEFSSDNGTNWSLVTAGAILNDTYKIRFTPVANYFGTPGTITVKLRDQGNGIGGVLTSSGTATLSVQVNSVNDIPVITSALGAATITETSADDVPSSLTPSSGSLTGTLSGTDVEDDISNTPLNFSIQGGTLSGDTYTLQGKYGVLSLDTTTNNWTYTPNKQEALNALAAGDTDTDEFMFKIIDSNGAQANQSLVITLVGANDLPELSQAISDQTFSGNGNWIYQIPANTFLDREGNGLTYTVQQVDSNGDIVGDGSLPTGVTFDEATRSFLGNKDTITNGNFYLKVTATDPEGATATDTFQVTFTDVENSAPVVENPIDRVAIVEGTVADGTVNTTPIYTIPIGTGSDMFSDDIDNSSALTYSAVIIGTPNVNIDINDNANISDLSFNTTTREFLSDGSLAAGKYIIDLTATDSGGKSITTQFVIYVDDGNPSTISAVTPIPDQTWNGSGEHTFKVPSNAFTFDDAGDTVTYSAELSNGDSLPFWLTLDPQTGVLSGNPPHDAAATYAIVITATETTGLEIATSGFNLTIGTPNDAPILNGTTVAQDQLVTEGNDFSYNFGDLFIDPDGTANGTATTSTLTYSAEVWNGTAWVAAPSWLTITGTTISGIPIGNVPFLDIKLVATDAGGATNETTFKLDLQDPASTSSVGAYTANNPGVVTVGGTPTEGQTLTVTSVTDPDGDPLGGITYQWQVSSDGGTTWTDISNATNVNYTLTNNEAGKQVRAKVFYTDGGNVAETQESDALSIANVDDTGNISLSGTWASGDVVLATINDSDGLVGVEPTYTWYRGNSNTGPWTLINGATGSSYTLTNNDGNKYIRVVASYTDNQGTLNTPETVSPTTVQLGAVAPVAVNDTASVTEGGGLNNATAGGAISGNLFTNDTDLNPGDTKTLVEVRVGSIEGAGSGVVSGDVNGIYTITGSYGTLTINEATGAYTYTLDETNSDVEALNVGDSLTESFNYTIKDSTNRNDIAVLNITINGANDNLVVTTDVNSADLIEAGGVNNDITGTTTANITFTAVDVDDAVSFDTTYLTDIRENVYDNNTQTTTSQQVWFLEGNQVSRTTQYGGIYFDTTTGVMTYYISNSIPELQALKPGDSVTETVSIKVVSGSEEVIKTVSFVINGTNDNPIITIETGDDETATINETNTTLTTSGTLTVTDVDIEQTVTVSVIDVIVSGVSTGLLADNTTLYEMLSVNAGNVIDNISKTGTITWTFDSGSETFDYLASGETLTLTYTIKAMDDDSSNAFDEQTVTITIVGTNDTPNITVESTDVETVTINETNTTLTTTGSLSVVDLDRTDVITTSHSVSSVQKDANGNVMSTDSLEPINIDLANMLSITQTPIDGTNQTGTITWTFDSGSETFDYLASGETLTLTYTIKAMDDDSSNAFDEQTVTITIVGTNDTPIVSIENIDDKTPFGKEFSKEVAYLFSDLDTTDIFTFEADNLPRGLIIDSKTGIISGRAKESGIFEITVNVKDSGTPTLSVSRTFSLLVIAPPQPDATKVSEAPKIGETNTNNSEITLNSFNDNTQTLGVLNFSSSEGISTDTGNGFLGTEGSQNNNPADGTNDNTPSSNTSNTNDSRGVLQANIDLNVLTNGQIVFNEANQDSFSIVGITIEDIKFENNYIEIKVVDTNLSQNFIVTQIDGTALPTGLFFDPRTGSITGTIPEDLEKLEISIKAINQDGTTRVLNLKLDLKELKKSQANQADADEKYMGLKEQIALENQKLDDYGSYLTRLFA</sequence>
<evidence type="ECO:0000259" key="2">
    <source>
        <dbReference type="PROSITE" id="PS50268"/>
    </source>
</evidence>
<dbReference type="PROSITE" id="PS50268">
    <property type="entry name" value="CADHERIN_2"/>
    <property type="match status" value="2"/>
</dbReference>
<organism evidence="3 4">
    <name type="scientific">Arcobacter cloacae</name>
    <dbReference type="NCBI Taxonomy" id="1054034"/>
    <lineage>
        <taxon>Bacteria</taxon>
        <taxon>Pseudomonadati</taxon>
        <taxon>Campylobacterota</taxon>
        <taxon>Epsilonproteobacteria</taxon>
        <taxon>Campylobacterales</taxon>
        <taxon>Arcobacteraceae</taxon>
        <taxon>Arcobacter</taxon>
    </lineage>
</organism>
<comment type="caution">
    <text evidence="3">The sequence shown here is derived from an EMBL/GenBank/DDBJ whole genome shotgun (WGS) entry which is preliminary data.</text>
</comment>
<dbReference type="Pfam" id="PF05345">
    <property type="entry name" value="He_PIG"/>
    <property type="match status" value="3"/>
</dbReference>
<feature type="compositionally biased region" description="Polar residues" evidence="1">
    <location>
        <begin position="2159"/>
        <end position="2168"/>
    </location>
</feature>